<feature type="site" description="Important for obstruction of the ion pore in the closed conformation" evidence="21">
    <location>
        <position position="310"/>
    </location>
</feature>
<dbReference type="InterPro" id="IPR006201">
    <property type="entry name" value="Neur_channel"/>
</dbReference>
<dbReference type="CDD" id="cd19009">
    <property type="entry name" value="LGIC_ECD_GlyR_alpha"/>
    <property type="match status" value="1"/>
</dbReference>
<dbReference type="CDD" id="cd19060">
    <property type="entry name" value="LGIC_TM_GlyR_alpha"/>
    <property type="match status" value="1"/>
</dbReference>
<dbReference type="InterPro" id="IPR038050">
    <property type="entry name" value="Neuro_actylchol_rec"/>
</dbReference>
<comment type="catalytic activity">
    <reaction evidence="19">
        <text>chloride(in) = chloride(out)</text>
        <dbReference type="Rhea" id="RHEA:29823"/>
        <dbReference type="ChEBI" id="CHEBI:17996"/>
    </reaction>
</comment>
<protein>
    <submittedName>
        <fullName evidence="27">GLRA3 protein</fullName>
    </submittedName>
</protein>
<comment type="similarity">
    <text evidence="24">Belongs to the ligand-gated ion channel (TC 1.A.9) family.</text>
</comment>
<dbReference type="InterPro" id="IPR036719">
    <property type="entry name" value="Neuro-gated_channel_TM_sf"/>
</dbReference>
<comment type="caution">
    <text evidence="27">The sequence shown here is derived from an EMBL/GenBank/DDBJ whole genome shotgun (WGS) entry which is preliminary data.</text>
</comment>
<dbReference type="InterPro" id="IPR036734">
    <property type="entry name" value="Neur_chan_lig-bd_sf"/>
</dbReference>
<evidence type="ECO:0000256" key="1">
    <source>
        <dbReference type="ARBA" id="ARBA00004316"/>
    </source>
</evidence>
<dbReference type="PANTHER" id="PTHR18945">
    <property type="entry name" value="NEUROTRANSMITTER GATED ION CHANNEL"/>
    <property type="match status" value="1"/>
</dbReference>
<evidence type="ECO:0000256" key="10">
    <source>
        <dbReference type="ARBA" id="ARBA00023157"/>
    </source>
</evidence>
<dbReference type="NCBIfam" id="TIGR00860">
    <property type="entry name" value="LIC"/>
    <property type="match status" value="1"/>
</dbReference>
<evidence type="ECO:0000259" key="25">
    <source>
        <dbReference type="Pfam" id="PF02931"/>
    </source>
</evidence>
<feature type="binding site" evidence="23">
    <location>
        <begin position="251"/>
        <end position="256"/>
    </location>
    <ligand>
        <name>strychnine</name>
        <dbReference type="ChEBI" id="CHEBI:90700"/>
        <note>antagonist</note>
    </ligand>
</feature>
<evidence type="ECO:0000256" key="14">
    <source>
        <dbReference type="ARBA" id="ARBA00023214"/>
    </source>
</evidence>
<comment type="subcellular location">
    <subcellularLocation>
        <location evidence="1">Cell projection</location>
    </subcellularLocation>
    <subcellularLocation>
        <location evidence="20">Postsynaptic cell membrane</location>
        <topology evidence="20">Multi-pass membrane protein</topology>
    </subcellularLocation>
</comment>
<reference evidence="27" key="1">
    <citation type="submission" date="2019-09" db="EMBL/GenBank/DDBJ databases">
        <title>Bird 10,000 Genomes (B10K) Project - Family phase.</title>
        <authorList>
            <person name="Zhang G."/>
        </authorList>
    </citation>
    <scope>NUCLEOTIDE SEQUENCE</scope>
    <source>
        <strain evidence="27">B10K-DU-015-28</strain>
        <tissue evidence="27">Muscle</tissue>
    </source>
</reference>
<keyword evidence="15" id="KW-0628">Postsynaptic cell membrane</keyword>
<evidence type="ECO:0000313" key="28">
    <source>
        <dbReference type="Proteomes" id="UP000603627"/>
    </source>
</evidence>
<feature type="domain" description="Neurotransmitter-gated ion-channel transmembrane" evidence="26">
    <location>
        <begin position="276"/>
        <end position="369"/>
    </location>
</feature>
<feature type="domain" description="Neurotransmitter-gated ion-channel ligand-binding" evidence="25">
    <location>
        <begin position="70"/>
        <end position="269"/>
    </location>
</feature>
<dbReference type="Proteomes" id="UP000603627">
    <property type="component" value="Unassembled WGS sequence"/>
</dbReference>
<dbReference type="PRINTS" id="PR00252">
    <property type="entry name" value="NRIONCHANNEL"/>
</dbReference>
<dbReference type="SUPFAM" id="SSF90112">
    <property type="entry name" value="Neurotransmitter-gated ion-channel transmembrane pore"/>
    <property type="match status" value="1"/>
</dbReference>
<keyword evidence="3" id="KW-1003">Cell membrane</keyword>
<dbReference type="Gene3D" id="2.70.170.10">
    <property type="entry name" value="Neurotransmitter-gated ion-channel ligand-binding domain"/>
    <property type="match status" value="1"/>
</dbReference>
<keyword evidence="9 24" id="KW-0472">Membrane</keyword>
<name>A0A852A9E8_CALOR</name>
<keyword evidence="8 24" id="KW-0406">Ion transport</keyword>
<organism evidence="27 28">
    <name type="scientific">Calcarius ornatus</name>
    <name type="common">Chestnut-collared longspur</name>
    <dbReference type="NCBI Taxonomy" id="198940"/>
    <lineage>
        <taxon>Eukaryota</taxon>
        <taxon>Metazoa</taxon>
        <taxon>Chordata</taxon>
        <taxon>Craniata</taxon>
        <taxon>Vertebrata</taxon>
        <taxon>Euteleostomi</taxon>
        <taxon>Archelosauria</taxon>
        <taxon>Archosauria</taxon>
        <taxon>Dinosauria</taxon>
        <taxon>Saurischia</taxon>
        <taxon>Theropoda</taxon>
        <taxon>Coelurosauria</taxon>
        <taxon>Aves</taxon>
        <taxon>Neognathae</taxon>
        <taxon>Neoaves</taxon>
        <taxon>Telluraves</taxon>
        <taxon>Australaves</taxon>
        <taxon>Passeriformes</taxon>
        <taxon>Passeroidea</taxon>
        <taxon>Fringillidae</taxon>
        <taxon>Emberizinae</taxon>
        <taxon>Emberizini</taxon>
        <taxon>Calcarius</taxon>
    </lineage>
</organism>
<keyword evidence="18 24" id="KW-0407">Ion channel</keyword>
<sequence>MPPTPPLPGSAASPSSMARIRYLRAAVSGFYLWEAAVLLSLVATKETDSARSRSMPMSPSDFLDKLMGRMSGYDARIRPNFKGPPVNVTCNIFINSFGSIAETTMDYRVNIFLRQNWNDPRLAYSEYPDDSLDLDPSMLDSIWKPDLFFANEKGANFHEVTTDNKLLRIFKNGNVLYSIRLTLILSCPMDLKNFPMDVQTCIMQLESFGYTMNDLIFEWQEKGAVQVAEGLTLPQFLLKEEKDLCYCTKHYNTGKFTCIEVRFHLERQMGYYLIQMYIPSLLIVILSWVSFWINMDAAPARVALGITTVLTMTTQSSGSRASLPKVSYVKAIDIWMAVCLLFVFSALLEYAAVNFVSRQHKELLRFRRKRKKSKQDSKFTEDTHSAITDDDTRDSQFSITAYGVGPCVPAKDGITQKGPNNPVQPVPKSPDEMRKVFIDRAKKIDTISRACFPLAFLIFNIFYWVIYKIIRHEDIHQ</sequence>
<evidence type="ECO:0000256" key="15">
    <source>
        <dbReference type="ARBA" id="ARBA00023257"/>
    </source>
</evidence>
<evidence type="ECO:0000313" key="27">
    <source>
        <dbReference type="EMBL" id="NXE65421.1"/>
    </source>
</evidence>
<dbReference type="InterPro" id="IPR018000">
    <property type="entry name" value="Neurotransmitter_ion_chnl_CS"/>
</dbReference>
<dbReference type="Gene3D" id="1.20.58.390">
    <property type="entry name" value="Neurotransmitter-gated ion-channel transmembrane domain"/>
    <property type="match status" value="1"/>
</dbReference>
<dbReference type="PROSITE" id="PS00236">
    <property type="entry name" value="NEUROTR_ION_CHANNEL"/>
    <property type="match status" value="1"/>
</dbReference>
<evidence type="ECO:0000256" key="19">
    <source>
        <dbReference type="ARBA" id="ARBA00024167"/>
    </source>
</evidence>
<dbReference type="GO" id="GO:0016594">
    <property type="term" value="F:glycine binding"/>
    <property type="evidence" value="ECO:0007669"/>
    <property type="project" value="InterPro"/>
</dbReference>
<feature type="transmembrane region" description="Helical" evidence="24">
    <location>
        <begin position="450"/>
        <end position="470"/>
    </location>
</feature>
<keyword evidence="12" id="KW-0869">Chloride channel</keyword>
<evidence type="ECO:0000256" key="16">
    <source>
        <dbReference type="ARBA" id="ARBA00023273"/>
    </source>
</evidence>
<keyword evidence="16" id="KW-0966">Cell projection</keyword>
<evidence type="ECO:0000256" key="7">
    <source>
        <dbReference type="ARBA" id="ARBA00023018"/>
    </source>
</evidence>
<evidence type="ECO:0000259" key="26">
    <source>
        <dbReference type="Pfam" id="PF02932"/>
    </source>
</evidence>
<keyword evidence="5" id="KW-0732">Signal</keyword>
<dbReference type="InterPro" id="IPR008130">
    <property type="entry name" value="Glycine_rcpt_A3"/>
</dbReference>
<evidence type="ECO:0000256" key="2">
    <source>
        <dbReference type="ARBA" id="ARBA00022448"/>
    </source>
</evidence>
<dbReference type="InterPro" id="IPR006029">
    <property type="entry name" value="Neurotrans-gated_channel_TM"/>
</dbReference>
<feature type="transmembrane region" description="Helical" evidence="24">
    <location>
        <begin position="20"/>
        <end position="43"/>
    </location>
</feature>
<dbReference type="InterPro" id="IPR006028">
    <property type="entry name" value="GABAA/Glycine_rcpt"/>
</dbReference>
<feature type="non-terminal residue" evidence="27">
    <location>
        <position position="477"/>
    </location>
</feature>
<dbReference type="GO" id="GO:0016934">
    <property type="term" value="F:extracellularly glycine-gated chloride channel activity"/>
    <property type="evidence" value="ECO:0007669"/>
    <property type="project" value="InterPro"/>
</dbReference>
<evidence type="ECO:0000256" key="20">
    <source>
        <dbReference type="ARBA" id="ARBA00034104"/>
    </source>
</evidence>
<evidence type="ECO:0000256" key="8">
    <source>
        <dbReference type="ARBA" id="ARBA00023065"/>
    </source>
</evidence>
<dbReference type="FunFam" id="1.20.58.390:FF:000003">
    <property type="entry name" value="Glycine receptor alpha 2 subunit"/>
    <property type="match status" value="1"/>
</dbReference>
<feature type="transmembrane region" description="Helical" evidence="24">
    <location>
        <begin position="271"/>
        <end position="293"/>
    </location>
</feature>
<dbReference type="GO" id="GO:0022824">
    <property type="term" value="F:transmitter-gated monoatomic ion channel activity"/>
    <property type="evidence" value="ECO:0007669"/>
    <property type="project" value="InterPro"/>
</dbReference>
<feature type="non-terminal residue" evidence="27">
    <location>
        <position position="1"/>
    </location>
</feature>
<evidence type="ECO:0000256" key="17">
    <source>
        <dbReference type="ARBA" id="ARBA00023286"/>
    </source>
</evidence>
<dbReference type="InterPro" id="IPR006202">
    <property type="entry name" value="Neur_chan_lig-bd"/>
</dbReference>
<evidence type="ECO:0000256" key="18">
    <source>
        <dbReference type="ARBA" id="ARBA00023303"/>
    </source>
</evidence>
<evidence type="ECO:0000256" key="22">
    <source>
        <dbReference type="PIRSR" id="PIRSR608127-52"/>
    </source>
</evidence>
<dbReference type="Pfam" id="PF02932">
    <property type="entry name" value="Neur_chan_memb"/>
    <property type="match status" value="1"/>
</dbReference>
<dbReference type="GO" id="GO:0004888">
    <property type="term" value="F:transmembrane signaling receptor activity"/>
    <property type="evidence" value="ECO:0007669"/>
    <property type="project" value="InterPro"/>
</dbReference>
<dbReference type="GO" id="GO:0042995">
    <property type="term" value="C:cell projection"/>
    <property type="evidence" value="ECO:0007669"/>
    <property type="project" value="UniProtKB-SubCell"/>
</dbReference>
<keyword evidence="4 24" id="KW-0812">Transmembrane</keyword>
<evidence type="ECO:0000256" key="11">
    <source>
        <dbReference type="ARBA" id="ARBA00023170"/>
    </source>
</evidence>
<keyword evidence="6 24" id="KW-1133">Transmembrane helix</keyword>
<evidence type="ECO:0000256" key="4">
    <source>
        <dbReference type="ARBA" id="ARBA00022692"/>
    </source>
</evidence>
<dbReference type="SUPFAM" id="SSF63712">
    <property type="entry name" value="Nicotinic receptor ligand binding domain-like"/>
    <property type="match status" value="1"/>
</dbReference>
<dbReference type="Pfam" id="PF02931">
    <property type="entry name" value="Neur_chan_LBD"/>
    <property type="match status" value="1"/>
</dbReference>
<evidence type="ECO:0000256" key="12">
    <source>
        <dbReference type="ARBA" id="ARBA00023173"/>
    </source>
</evidence>
<keyword evidence="13" id="KW-0325">Glycoprotein</keyword>
<proteinExistence type="inferred from homology"/>
<dbReference type="GO" id="GO:0045211">
    <property type="term" value="C:postsynaptic membrane"/>
    <property type="evidence" value="ECO:0007669"/>
    <property type="project" value="UniProtKB-SubCell"/>
</dbReference>
<keyword evidence="17" id="KW-1071">Ligand-gated ion channel</keyword>
<dbReference type="InterPro" id="IPR008127">
    <property type="entry name" value="Glycine_rcpt_A"/>
</dbReference>
<dbReference type="PRINTS" id="PR01676">
    <property type="entry name" value="GLYRALPHA3"/>
</dbReference>
<evidence type="ECO:0000256" key="3">
    <source>
        <dbReference type="ARBA" id="ARBA00022475"/>
    </source>
</evidence>
<accession>A0A852A9E8</accession>
<dbReference type="PRINTS" id="PR01673">
    <property type="entry name" value="GLYRALPHA"/>
</dbReference>
<gene>
    <name evidence="27" type="primary">Glra3</name>
    <name evidence="27" type="ORF">CALORN_R09421</name>
</gene>
<keyword evidence="2 24" id="KW-0813">Transport</keyword>
<dbReference type="GO" id="GO:0034707">
    <property type="term" value="C:chloride channel complex"/>
    <property type="evidence" value="ECO:0007669"/>
    <property type="project" value="UniProtKB-KW"/>
</dbReference>
<evidence type="ECO:0000256" key="23">
    <source>
        <dbReference type="PIRSR" id="PIRSR608127-53"/>
    </source>
</evidence>
<evidence type="ECO:0000256" key="13">
    <source>
        <dbReference type="ARBA" id="ARBA00023180"/>
    </source>
</evidence>
<dbReference type="PRINTS" id="PR00253">
    <property type="entry name" value="GABAARECEPTR"/>
</dbReference>
<keyword evidence="28" id="KW-1185">Reference proteome</keyword>
<keyword evidence="11" id="KW-0675">Receptor</keyword>
<keyword evidence="10 22" id="KW-1015">Disulfide bond</keyword>
<dbReference type="FunFam" id="2.70.170.10:FF:000002">
    <property type="entry name" value="Glycine receptor alpha 1 subunit"/>
    <property type="match status" value="1"/>
</dbReference>
<evidence type="ECO:0000256" key="24">
    <source>
        <dbReference type="RuleBase" id="RU000687"/>
    </source>
</evidence>
<dbReference type="EMBL" id="WBNL01000380">
    <property type="protein sequence ID" value="NXE65421.1"/>
    <property type="molecule type" value="Genomic_DNA"/>
</dbReference>
<evidence type="ECO:0000256" key="9">
    <source>
        <dbReference type="ARBA" id="ARBA00023136"/>
    </source>
</evidence>
<keyword evidence="14" id="KW-0868">Chloride</keyword>
<feature type="disulfide bond" evidence="22">
    <location>
        <begin position="187"/>
        <end position="201"/>
    </location>
</feature>
<evidence type="ECO:0000256" key="6">
    <source>
        <dbReference type="ARBA" id="ARBA00022989"/>
    </source>
</evidence>
<feature type="transmembrane region" description="Helical" evidence="24">
    <location>
        <begin position="334"/>
        <end position="357"/>
    </location>
</feature>
<evidence type="ECO:0000256" key="21">
    <source>
        <dbReference type="PIRSR" id="PIRSR608127-51"/>
    </source>
</evidence>
<feature type="disulfide bond" evidence="22">
    <location>
        <begin position="247"/>
        <end position="258"/>
    </location>
</feature>
<dbReference type="AlphaFoldDB" id="A0A852A9E8"/>
<keyword evidence="7" id="KW-0770">Synapse</keyword>
<evidence type="ECO:0000256" key="5">
    <source>
        <dbReference type="ARBA" id="ARBA00022729"/>
    </source>
</evidence>